<comment type="caution">
    <text evidence="9">Lacks conserved residue(s) required for the propagation of feature annotation.</text>
</comment>
<dbReference type="EMBL" id="CAKLCM010000002">
    <property type="protein sequence ID" value="CAH0525743.1"/>
    <property type="molecule type" value="Genomic_DNA"/>
</dbReference>
<feature type="binding site" evidence="9">
    <location>
        <position position="14"/>
    </location>
    <ligand>
        <name>Zn(2+)</name>
        <dbReference type="ChEBI" id="CHEBI:29105"/>
        <note>catalytic</note>
    </ligand>
</feature>
<evidence type="ECO:0000256" key="3">
    <source>
        <dbReference type="ARBA" id="ARBA00022801"/>
    </source>
</evidence>
<evidence type="ECO:0000256" key="2">
    <source>
        <dbReference type="ARBA" id="ARBA00022723"/>
    </source>
</evidence>
<evidence type="ECO:0000256" key="9">
    <source>
        <dbReference type="HAMAP-Rule" id="MF_00540"/>
    </source>
</evidence>
<accession>A0ABN8DGD5</accession>
<comment type="cofactor">
    <cofactor evidence="9">
        <name>Zn(2+)</name>
        <dbReference type="ChEBI" id="CHEBI:29105"/>
    </cofactor>
    <text evidence="9">Binds 1 zinc ion per subunit.</text>
</comment>
<gene>
    <name evidence="9 11" type="primary">add</name>
    <name evidence="11" type="ORF">VHP8226_01273</name>
</gene>
<evidence type="ECO:0000313" key="11">
    <source>
        <dbReference type="EMBL" id="CAH0525743.1"/>
    </source>
</evidence>
<dbReference type="SUPFAM" id="SSF51556">
    <property type="entry name" value="Metallo-dependent hydrolases"/>
    <property type="match status" value="1"/>
</dbReference>
<protein>
    <recommendedName>
        <fullName evidence="1 9">Adenosine deaminase</fullName>
        <ecNumber evidence="1 9">3.5.4.4</ecNumber>
    </recommendedName>
    <alternativeName>
        <fullName evidence="6 9">Adenosine aminohydrolase</fullName>
    </alternativeName>
</protein>
<dbReference type="NCBIfam" id="TIGR01430">
    <property type="entry name" value="aden_deam"/>
    <property type="match status" value="1"/>
</dbReference>
<comment type="caution">
    <text evidence="11">The sequence shown here is derived from an EMBL/GenBank/DDBJ whole genome shotgun (WGS) entry which is preliminary data.</text>
</comment>
<proteinExistence type="inferred from homology"/>
<feature type="binding site" evidence="9">
    <location>
        <position position="169"/>
    </location>
    <ligand>
        <name>substrate</name>
    </ligand>
</feature>
<dbReference type="Proteomes" id="UP000838160">
    <property type="component" value="Unassembled WGS sequence"/>
</dbReference>
<feature type="site" description="Important for catalytic activity" evidence="9">
    <location>
        <position position="220"/>
    </location>
</feature>
<dbReference type="InterPro" id="IPR028893">
    <property type="entry name" value="A_deaminase"/>
</dbReference>
<dbReference type="GO" id="GO:0016787">
    <property type="term" value="F:hydrolase activity"/>
    <property type="evidence" value="ECO:0007669"/>
    <property type="project" value="UniProtKB-KW"/>
</dbReference>
<evidence type="ECO:0000256" key="6">
    <source>
        <dbReference type="ARBA" id="ARBA00031852"/>
    </source>
</evidence>
<comment type="catalytic activity">
    <reaction evidence="8">
        <text>2'-deoxyadenosine + H2O + H(+) = 2'-deoxyinosine + NH4(+)</text>
        <dbReference type="Rhea" id="RHEA:28190"/>
        <dbReference type="ChEBI" id="CHEBI:15377"/>
        <dbReference type="ChEBI" id="CHEBI:15378"/>
        <dbReference type="ChEBI" id="CHEBI:17256"/>
        <dbReference type="ChEBI" id="CHEBI:28938"/>
        <dbReference type="ChEBI" id="CHEBI:28997"/>
        <dbReference type="EC" id="3.5.4.4"/>
    </reaction>
    <physiologicalReaction direction="left-to-right" evidence="8">
        <dbReference type="Rhea" id="RHEA:28191"/>
    </physiologicalReaction>
</comment>
<dbReference type="HAMAP" id="MF_00540">
    <property type="entry name" value="A_deaminase"/>
    <property type="match status" value="1"/>
</dbReference>
<evidence type="ECO:0000256" key="1">
    <source>
        <dbReference type="ARBA" id="ARBA00012784"/>
    </source>
</evidence>
<feature type="binding site" evidence="9">
    <location>
        <position position="14"/>
    </location>
    <ligand>
        <name>substrate</name>
    </ligand>
</feature>
<feature type="domain" description="Adenosine deaminase" evidence="10">
    <location>
        <begin position="8"/>
        <end position="329"/>
    </location>
</feature>
<evidence type="ECO:0000256" key="7">
    <source>
        <dbReference type="ARBA" id="ARBA00047989"/>
    </source>
</evidence>
<dbReference type="RefSeq" id="WP_237484249.1">
    <property type="nucleotide sequence ID" value="NZ_CAKLCM010000002.1"/>
</dbReference>
<feature type="active site" description="Proton donor" evidence="9">
    <location>
        <position position="199"/>
    </location>
</feature>
<feature type="binding site" evidence="9">
    <location>
        <position position="196"/>
    </location>
    <ligand>
        <name>Zn(2+)</name>
        <dbReference type="ChEBI" id="CHEBI:29105"/>
        <note>catalytic</note>
    </ligand>
</feature>
<keyword evidence="4 9" id="KW-0862">Zinc</keyword>
<keyword evidence="2 9" id="KW-0479">Metal-binding</keyword>
<dbReference type="PANTHER" id="PTHR11409">
    <property type="entry name" value="ADENOSINE DEAMINASE"/>
    <property type="match status" value="1"/>
</dbReference>
<reference evidence="11" key="1">
    <citation type="submission" date="2021-12" db="EMBL/GenBank/DDBJ databases">
        <authorList>
            <person name="Rodrigo-Torres L."/>
            <person name="Arahal R. D."/>
            <person name="Lucena T."/>
        </authorList>
    </citation>
    <scope>NUCLEOTIDE SEQUENCE</scope>
    <source>
        <strain evidence="11">CECT 8226</strain>
    </source>
</reference>
<comment type="similarity">
    <text evidence="9">Belongs to the metallo-dependent hydrolases superfamily. Adenosine and AMP deaminases family. Adenosine deaminase subfamily.</text>
</comment>
<keyword evidence="12" id="KW-1185">Reference proteome</keyword>
<feature type="binding site" evidence="9">
    <location>
        <position position="277"/>
    </location>
    <ligand>
        <name>Zn(2+)</name>
        <dbReference type="ChEBI" id="CHEBI:29105"/>
        <note>catalytic</note>
    </ligand>
</feature>
<dbReference type="CDD" id="cd01320">
    <property type="entry name" value="ADA"/>
    <property type="match status" value="1"/>
</dbReference>
<organism evidence="11 12">
    <name type="scientific">Vibrio hippocampi</name>
    <dbReference type="NCBI Taxonomy" id="654686"/>
    <lineage>
        <taxon>Bacteria</taxon>
        <taxon>Pseudomonadati</taxon>
        <taxon>Pseudomonadota</taxon>
        <taxon>Gammaproteobacteria</taxon>
        <taxon>Vibrionales</taxon>
        <taxon>Vibrionaceae</taxon>
        <taxon>Vibrio</taxon>
    </lineage>
</organism>
<dbReference type="Gene3D" id="3.20.20.140">
    <property type="entry name" value="Metal-dependent hydrolases"/>
    <property type="match status" value="1"/>
</dbReference>
<feature type="binding site" evidence="9">
    <location>
        <position position="12"/>
    </location>
    <ligand>
        <name>Zn(2+)</name>
        <dbReference type="ChEBI" id="CHEBI:29105"/>
        <note>catalytic</note>
    </ligand>
</feature>
<keyword evidence="5 9" id="KW-0546">Nucleotide metabolism</keyword>
<evidence type="ECO:0000256" key="8">
    <source>
        <dbReference type="ARBA" id="ARBA00049213"/>
    </source>
</evidence>
<dbReference type="InterPro" id="IPR006330">
    <property type="entry name" value="Ado/ade_deaminase"/>
</dbReference>
<name>A0ABN8DGD5_9VIBR</name>
<evidence type="ECO:0000313" key="12">
    <source>
        <dbReference type="Proteomes" id="UP000838160"/>
    </source>
</evidence>
<evidence type="ECO:0000256" key="4">
    <source>
        <dbReference type="ARBA" id="ARBA00022833"/>
    </source>
</evidence>
<feature type="binding site" evidence="9">
    <location>
        <position position="16"/>
    </location>
    <ligand>
        <name>substrate</name>
    </ligand>
</feature>
<keyword evidence="3 9" id="KW-0378">Hydrolase</keyword>
<dbReference type="PANTHER" id="PTHR11409:SF43">
    <property type="entry name" value="ADENOSINE DEAMINASE"/>
    <property type="match status" value="1"/>
</dbReference>
<evidence type="ECO:0000259" key="10">
    <source>
        <dbReference type="Pfam" id="PF00962"/>
    </source>
</evidence>
<dbReference type="InterPro" id="IPR001365">
    <property type="entry name" value="A_deaminase_dom"/>
</dbReference>
<dbReference type="InterPro" id="IPR032466">
    <property type="entry name" value="Metal_Hydrolase"/>
</dbReference>
<comment type="function">
    <text evidence="9">Catalyzes the hydrolytic deamination of adenosine and 2-deoxyadenosine.</text>
</comment>
<comment type="catalytic activity">
    <reaction evidence="7">
        <text>adenosine + H2O + H(+) = inosine + NH4(+)</text>
        <dbReference type="Rhea" id="RHEA:24408"/>
        <dbReference type="ChEBI" id="CHEBI:15377"/>
        <dbReference type="ChEBI" id="CHEBI:15378"/>
        <dbReference type="ChEBI" id="CHEBI:16335"/>
        <dbReference type="ChEBI" id="CHEBI:17596"/>
        <dbReference type="ChEBI" id="CHEBI:28938"/>
        <dbReference type="EC" id="3.5.4.4"/>
    </reaction>
    <physiologicalReaction direction="left-to-right" evidence="7">
        <dbReference type="Rhea" id="RHEA:24409"/>
    </physiologicalReaction>
</comment>
<sequence length="331" mass="37446">MDYQQLAKIELHCHLDGSVRPQTIRDLAEQSGVSVPDDEQVLLDLLVAPEDCQNLDEYIDCFKLPIQLMQTEEALERISFELYEDAAQENVKYQEVRFAPLLHTRNGLSVEQIIDSVIRGMQRAEQQYDIKGNYILSIVRNMPTDNVKAMLDAGKTWLNNGVVAFDIAGGEQPDFSAKYTEFTRYAAQLGYRLTVHAGEQWYGKNVLDAVTLLGAERIGHGVYIKDHQAAYDMVKQQAVALEVCPTSNVNTKCIESLPQHPIADFYHDGVVVTINTDNRTVSNTTMTDEVRKVMETFDLTIDDYYAIYRHSVGNAFASDSVKQHLLSYIPR</sequence>
<dbReference type="Pfam" id="PF00962">
    <property type="entry name" value="A_deaminase"/>
    <property type="match status" value="1"/>
</dbReference>
<evidence type="ECO:0000256" key="5">
    <source>
        <dbReference type="ARBA" id="ARBA00023080"/>
    </source>
</evidence>
<dbReference type="EC" id="3.5.4.4" evidence="1 9"/>